<dbReference type="GO" id="GO:0071973">
    <property type="term" value="P:bacterial-type flagellum-dependent cell motility"/>
    <property type="evidence" value="ECO:0007669"/>
    <property type="project" value="InterPro"/>
</dbReference>
<dbReference type="RefSeq" id="WP_110017813.1">
    <property type="nucleotide sequence ID" value="NZ_QGTJ01000003.1"/>
</dbReference>
<dbReference type="InterPro" id="IPR013384">
    <property type="entry name" value="Flagell_FlgL"/>
</dbReference>
<comment type="similarity">
    <text evidence="3">Belongs to the bacterial flagellin family.</text>
</comment>
<organism evidence="9 10">
    <name type="scientific">Plasticicumulans acidivorans</name>
    <dbReference type="NCBI Taxonomy" id="886464"/>
    <lineage>
        <taxon>Bacteria</taxon>
        <taxon>Pseudomonadati</taxon>
        <taxon>Pseudomonadota</taxon>
        <taxon>Gammaproteobacteria</taxon>
        <taxon>Candidatus Competibacteraceae</taxon>
        <taxon>Plasticicumulans</taxon>
    </lineage>
</organism>
<dbReference type="NCBIfam" id="TIGR02550">
    <property type="entry name" value="flagell_flgL"/>
    <property type="match status" value="1"/>
</dbReference>
<dbReference type="GO" id="GO:0009424">
    <property type="term" value="C:bacterial-type flagellum hook"/>
    <property type="evidence" value="ECO:0007669"/>
    <property type="project" value="InterPro"/>
</dbReference>
<evidence type="ECO:0000256" key="4">
    <source>
        <dbReference type="ARBA" id="ARBA00022525"/>
    </source>
</evidence>
<name>A0A317MX41_9GAMM</name>
<keyword evidence="9" id="KW-0969">Cilium</keyword>
<comment type="subcellular location">
    <subcellularLocation>
        <location evidence="1">Bacterial flagellum</location>
    </subcellularLocation>
    <subcellularLocation>
        <location evidence="2">Secreted</location>
    </subcellularLocation>
</comment>
<keyword evidence="4" id="KW-0964">Secreted</keyword>
<dbReference type="Pfam" id="PF21158">
    <property type="entry name" value="flgK_1st_1"/>
    <property type="match status" value="1"/>
</dbReference>
<dbReference type="OrthoDB" id="9768249at2"/>
<dbReference type="Pfam" id="PF00669">
    <property type="entry name" value="Flagellin_N"/>
    <property type="match status" value="1"/>
</dbReference>
<evidence type="ECO:0000256" key="2">
    <source>
        <dbReference type="ARBA" id="ARBA00004613"/>
    </source>
</evidence>
<sequence length="404" mass="43554">MTVRISSNQIHESNVRYMNQAQSKVAELQSQLATGKRVLSPADDPAGSARLVELQRQIQSTEQYQTNISFAGGRLGAEEDALSQANDLMDRTRQLLVQANTTTLSNADRGSIAQEIRQIRGELLQLANGQDGNGEYLFGGYQTASTPFVEAPAGQVSYTGDSGQRLVGIAPTRSVAVSDAGDAVFMNIPTGNGIFSATAASTNTGSATLEPLAQTDPSVYQRHRFQIDFVSTDQYTITDLSAVPPLTGAALNLPNDGVIAFNGVTLQLDGAVSPGDSFTVEPAPKQDVFTTLDDIANALETPYASTEQLDAFHRQMDSAMDNIDRVKDRFLEVRTTLGARMNGLDAQESINSEFSLRMQEIAGGIEDVDYADATTKLNQYLLTLQAAQQSYAKISRLSLFDYLG</sequence>
<keyword evidence="5" id="KW-0975">Bacterial flagellum</keyword>
<dbReference type="AlphaFoldDB" id="A0A317MX41"/>
<dbReference type="InterPro" id="IPR049119">
    <property type="entry name" value="FlgK_D2-like"/>
</dbReference>
<evidence type="ECO:0000259" key="6">
    <source>
        <dbReference type="Pfam" id="PF00669"/>
    </source>
</evidence>
<dbReference type="EMBL" id="QGTJ01000003">
    <property type="protein sequence ID" value="PWV63310.1"/>
    <property type="molecule type" value="Genomic_DNA"/>
</dbReference>
<feature type="domain" description="Flagellin C-terminal" evidence="7">
    <location>
        <begin position="321"/>
        <end position="403"/>
    </location>
</feature>
<dbReference type="PANTHER" id="PTHR42792:SF1">
    <property type="entry name" value="FLAGELLAR HOOK-ASSOCIATED PROTEIN 3"/>
    <property type="match status" value="1"/>
</dbReference>
<dbReference type="Proteomes" id="UP000246569">
    <property type="component" value="Unassembled WGS sequence"/>
</dbReference>
<dbReference type="SUPFAM" id="SSF64518">
    <property type="entry name" value="Phase 1 flagellin"/>
    <property type="match status" value="1"/>
</dbReference>
<feature type="domain" description="Flagellar hook-associated protein 1 D2-like" evidence="8">
    <location>
        <begin position="200"/>
        <end position="282"/>
    </location>
</feature>
<evidence type="ECO:0000259" key="8">
    <source>
        <dbReference type="Pfam" id="PF21158"/>
    </source>
</evidence>
<keyword evidence="9" id="KW-0966">Cell projection</keyword>
<proteinExistence type="inferred from homology"/>
<dbReference type="Pfam" id="PF00700">
    <property type="entry name" value="Flagellin_C"/>
    <property type="match status" value="1"/>
</dbReference>
<gene>
    <name evidence="9" type="ORF">C7443_103235</name>
</gene>
<evidence type="ECO:0000256" key="3">
    <source>
        <dbReference type="ARBA" id="ARBA00005709"/>
    </source>
</evidence>
<dbReference type="PRINTS" id="PR00207">
    <property type="entry name" value="FLAGELLIN"/>
</dbReference>
<dbReference type="InterPro" id="IPR001492">
    <property type="entry name" value="Flagellin"/>
</dbReference>
<evidence type="ECO:0000313" key="9">
    <source>
        <dbReference type="EMBL" id="PWV63310.1"/>
    </source>
</evidence>
<evidence type="ECO:0000256" key="1">
    <source>
        <dbReference type="ARBA" id="ARBA00004365"/>
    </source>
</evidence>
<keyword evidence="9" id="KW-0282">Flagellum</keyword>
<evidence type="ECO:0000313" key="10">
    <source>
        <dbReference type="Proteomes" id="UP000246569"/>
    </source>
</evidence>
<dbReference type="PANTHER" id="PTHR42792">
    <property type="entry name" value="FLAGELLIN"/>
    <property type="match status" value="1"/>
</dbReference>
<evidence type="ECO:0000259" key="7">
    <source>
        <dbReference type="Pfam" id="PF00700"/>
    </source>
</evidence>
<accession>A0A317MX41</accession>
<dbReference type="GO" id="GO:0005198">
    <property type="term" value="F:structural molecule activity"/>
    <property type="evidence" value="ECO:0007669"/>
    <property type="project" value="InterPro"/>
</dbReference>
<comment type="caution">
    <text evidence="9">The sequence shown here is derived from an EMBL/GenBank/DDBJ whole genome shotgun (WGS) entry which is preliminary data.</text>
</comment>
<dbReference type="InterPro" id="IPR001029">
    <property type="entry name" value="Flagellin_N"/>
</dbReference>
<reference evidence="9 10" key="1">
    <citation type="submission" date="2018-05" db="EMBL/GenBank/DDBJ databases">
        <title>Genomic Encyclopedia of Type Strains, Phase IV (KMG-IV): sequencing the most valuable type-strain genomes for metagenomic binning, comparative biology and taxonomic classification.</title>
        <authorList>
            <person name="Goeker M."/>
        </authorList>
    </citation>
    <scope>NUCLEOTIDE SEQUENCE [LARGE SCALE GENOMIC DNA]</scope>
    <source>
        <strain evidence="9 10">DSM 23606</strain>
    </source>
</reference>
<dbReference type="InterPro" id="IPR046358">
    <property type="entry name" value="Flagellin_C"/>
</dbReference>
<feature type="domain" description="Flagellin N-terminal" evidence="6">
    <location>
        <begin position="5"/>
        <end position="143"/>
    </location>
</feature>
<evidence type="ECO:0000256" key="5">
    <source>
        <dbReference type="ARBA" id="ARBA00023143"/>
    </source>
</evidence>
<protein>
    <submittedName>
        <fullName evidence="9">Flagellar hook-associated protein 3 FlgL</fullName>
    </submittedName>
</protein>
<keyword evidence="10" id="KW-1185">Reference proteome</keyword>
<dbReference type="Gene3D" id="1.20.1330.10">
    <property type="entry name" value="f41 fragment of flagellin, N-terminal domain"/>
    <property type="match status" value="2"/>
</dbReference>
<dbReference type="GO" id="GO:0005576">
    <property type="term" value="C:extracellular region"/>
    <property type="evidence" value="ECO:0007669"/>
    <property type="project" value="UniProtKB-SubCell"/>
</dbReference>